<sequence length="69" mass="7586">MNVRLSAPNTQNLPTKILKLKMDLMKLKIAMVKGSIYEVLLHELCFGGGLDETVVNPVECDEVRNGGLS</sequence>
<accession>A0AAD8L2U1</accession>
<dbReference type="EMBL" id="JAUHHV010000001">
    <property type="protein sequence ID" value="KAK1434435.1"/>
    <property type="molecule type" value="Genomic_DNA"/>
</dbReference>
<gene>
    <name evidence="1" type="ORF">QVD17_00177</name>
</gene>
<proteinExistence type="predicted"/>
<reference evidence="1" key="1">
    <citation type="journal article" date="2023" name="bioRxiv">
        <title>Improved chromosome-level genome assembly for marigold (Tagetes erecta).</title>
        <authorList>
            <person name="Jiang F."/>
            <person name="Yuan L."/>
            <person name="Wang S."/>
            <person name="Wang H."/>
            <person name="Xu D."/>
            <person name="Wang A."/>
            <person name="Fan W."/>
        </authorList>
    </citation>
    <scope>NUCLEOTIDE SEQUENCE</scope>
    <source>
        <strain evidence="1">WSJ</strain>
        <tissue evidence="1">Leaf</tissue>
    </source>
</reference>
<comment type="caution">
    <text evidence="1">The sequence shown here is derived from an EMBL/GenBank/DDBJ whole genome shotgun (WGS) entry which is preliminary data.</text>
</comment>
<dbReference type="AlphaFoldDB" id="A0AAD8L2U1"/>
<protein>
    <submittedName>
        <fullName evidence="1">Uncharacterized protein</fullName>
    </submittedName>
</protein>
<keyword evidence="2" id="KW-1185">Reference proteome</keyword>
<name>A0AAD8L2U1_TARER</name>
<dbReference type="Proteomes" id="UP001229421">
    <property type="component" value="Unassembled WGS sequence"/>
</dbReference>
<organism evidence="1 2">
    <name type="scientific">Tagetes erecta</name>
    <name type="common">African marigold</name>
    <dbReference type="NCBI Taxonomy" id="13708"/>
    <lineage>
        <taxon>Eukaryota</taxon>
        <taxon>Viridiplantae</taxon>
        <taxon>Streptophyta</taxon>
        <taxon>Embryophyta</taxon>
        <taxon>Tracheophyta</taxon>
        <taxon>Spermatophyta</taxon>
        <taxon>Magnoliopsida</taxon>
        <taxon>eudicotyledons</taxon>
        <taxon>Gunneridae</taxon>
        <taxon>Pentapetalae</taxon>
        <taxon>asterids</taxon>
        <taxon>campanulids</taxon>
        <taxon>Asterales</taxon>
        <taxon>Asteraceae</taxon>
        <taxon>Asteroideae</taxon>
        <taxon>Heliantheae alliance</taxon>
        <taxon>Tageteae</taxon>
        <taxon>Tagetes</taxon>
    </lineage>
</organism>
<evidence type="ECO:0000313" key="1">
    <source>
        <dbReference type="EMBL" id="KAK1434435.1"/>
    </source>
</evidence>
<evidence type="ECO:0000313" key="2">
    <source>
        <dbReference type="Proteomes" id="UP001229421"/>
    </source>
</evidence>